<accession>C1N9J0</accession>
<keyword evidence="3" id="KW-1185">Reference proteome</keyword>
<proteinExistence type="predicted"/>
<dbReference type="EMBL" id="GG663751">
    <property type="protein sequence ID" value="EEH51366.1"/>
    <property type="molecule type" value="Genomic_DNA"/>
</dbReference>
<dbReference type="KEGG" id="mpp:MICPUCDRAFT_43565"/>
<gene>
    <name evidence="2" type="ORF">MICPUCDRAFT_43565</name>
</gene>
<dbReference type="OMA" id="FGHRYVK"/>
<evidence type="ECO:0000313" key="3">
    <source>
        <dbReference type="Proteomes" id="UP000001876"/>
    </source>
</evidence>
<organism evidence="3">
    <name type="scientific">Micromonas pusilla (strain CCMP1545)</name>
    <name type="common">Picoplanktonic green alga</name>
    <dbReference type="NCBI Taxonomy" id="564608"/>
    <lineage>
        <taxon>Eukaryota</taxon>
        <taxon>Viridiplantae</taxon>
        <taxon>Chlorophyta</taxon>
        <taxon>Mamiellophyceae</taxon>
        <taxon>Mamiellales</taxon>
        <taxon>Mamiellaceae</taxon>
        <taxon>Micromonas</taxon>
    </lineage>
</organism>
<protein>
    <submittedName>
        <fullName evidence="2">Predicted protein</fullName>
    </submittedName>
</protein>
<feature type="region of interest" description="Disordered" evidence="1">
    <location>
        <begin position="215"/>
        <end position="260"/>
    </location>
</feature>
<evidence type="ECO:0000256" key="1">
    <source>
        <dbReference type="SAM" id="MobiDB-lite"/>
    </source>
</evidence>
<dbReference type="AlphaFoldDB" id="C1N9J0"/>
<name>C1N9J0_MICPC</name>
<dbReference type="GeneID" id="9689902"/>
<dbReference type="OrthoDB" id="498991at2759"/>
<dbReference type="Proteomes" id="UP000001876">
    <property type="component" value="Unassembled WGS sequence"/>
</dbReference>
<reference evidence="2 3" key="1">
    <citation type="journal article" date="2009" name="Science">
        <title>Green evolution and dynamic adaptations revealed by genomes of the marine picoeukaryotes Micromonas.</title>
        <authorList>
            <person name="Worden A.Z."/>
            <person name="Lee J.H."/>
            <person name="Mock T."/>
            <person name="Rouze P."/>
            <person name="Simmons M.P."/>
            <person name="Aerts A.L."/>
            <person name="Allen A.E."/>
            <person name="Cuvelier M.L."/>
            <person name="Derelle E."/>
            <person name="Everett M.V."/>
            <person name="Foulon E."/>
            <person name="Grimwood J."/>
            <person name="Gundlach H."/>
            <person name="Henrissat B."/>
            <person name="Napoli C."/>
            <person name="McDonald S.M."/>
            <person name="Parker M.S."/>
            <person name="Rombauts S."/>
            <person name="Salamov A."/>
            <person name="Von Dassow P."/>
            <person name="Badger J.H."/>
            <person name="Coutinho P.M."/>
            <person name="Demir E."/>
            <person name="Dubchak I."/>
            <person name="Gentemann C."/>
            <person name="Eikrem W."/>
            <person name="Gready J.E."/>
            <person name="John U."/>
            <person name="Lanier W."/>
            <person name="Lindquist E.A."/>
            <person name="Lucas S."/>
            <person name="Mayer K.F."/>
            <person name="Moreau H."/>
            <person name="Not F."/>
            <person name="Otillar R."/>
            <person name="Panaud O."/>
            <person name="Pangilinan J."/>
            <person name="Paulsen I."/>
            <person name="Piegu B."/>
            <person name="Poliakov A."/>
            <person name="Robbens S."/>
            <person name="Schmutz J."/>
            <person name="Toulza E."/>
            <person name="Wyss T."/>
            <person name="Zelensky A."/>
            <person name="Zhou K."/>
            <person name="Armbrust E.V."/>
            <person name="Bhattacharya D."/>
            <person name="Goodenough U.W."/>
            <person name="Van de Peer Y."/>
            <person name="Grigoriev I.V."/>
        </authorList>
    </citation>
    <scope>NUCLEOTIDE SEQUENCE [LARGE SCALE GENOMIC DNA]</scope>
    <source>
        <strain evidence="2 3">CCMP1545</strain>
    </source>
</reference>
<evidence type="ECO:0000313" key="2">
    <source>
        <dbReference type="EMBL" id="EEH51366.1"/>
    </source>
</evidence>
<dbReference type="RefSeq" id="XP_003064461.1">
    <property type="nucleotide sequence ID" value="XM_003064415.1"/>
</dbReference>
<sequence length="453" mass="46579">MCIAPHTPTTATAPLASFAVVAPPKRIDAHVDDARFVANALIASTKLAPTRVATTRGGALVVLAESRGLQIVERDGLVLAMVSSTLTATDLLAAYDATDAPTVSTGARVNAVREALGELHVARGAFAVVAYDADAGRVLAARTANAAEISYGFAADGSLVVASGISSDALGVAQPGLEMTRLPSGRFVFGHRYVKPIEFTSFWASARANRSGANARAAPASADFREIDAPTAKAPRAGTTDRVGSLLAPRGGENAPSDAAASWMRRSGSAARLDALVEAKTSAGAYMPPALRRVAAEKEAAKAAAAAAAAAAEAPKTPSSNGAVSPRTAAKNIDAQVAAAIATEDALVDSLKTAFYAAVESVSRRNSLDARRDSLDKSSLAAVARERRVSTDARPAALSRLSLDNSSWERALSATRSMDRCGRNSMEVSARSRGGSVDVRASMEVTRPASLLA</sequence>